<keyword evidence="2" id="KW-1133">Transmembrane helix</keyword>
<dbReference type="AlphaFoldDB" id="A0A3R9E8J9"/>
<dbReference type="RefSeq" id="WP_125478889.1">
    <property type="nucleotide sequence ID" value="NZ_RSFW01000007.1"/>
</dbReference>
<feature type="coiled-coil region" evidence="1">
    <location>
        <begin position="33"/>
        <end position="84"/>
    </location>
</feature>
<gene>
    <name evidence="3" type="ORF">EJA10_04850</name>
</gene>
<comment type="caution">
    <text evidence="3">The sequence shown here is derived from an EMBL/GenBank/DDBJ whole genome shotgun (WGS) entry which is preliminary data.</text>
</comment>
<name>A0A3R9E8J9_9BACI</name>
<proteinExistence type="predicted"/>
<evidence type="ECO:0000256" key="1">
    <source>
        <dbReference type="SAM" id="Coils"/>
    </source>
</evidence>
<sequence>MDLKKEFLTWAIVLLLVIAGIAIFDNLRTSRLAAELQADRDGAAEKVSSLQVELENTLSEADELREEQKRLEEVVGDLEQKNSAMKSPVRYQDFKEAISAVEKYKSVDTFEDAIKFIALVNFTGFSTLDSEGTCPCSFSFVNRSIEWKPNVITDLKEFTLEEGKIALTYQTTAKLRHDYQLIMTKAAGYLDQTES</sequence>
<evidence type="ECO:0000256" key="2">
    <source>
        <dbReference type="SAM" id="Phobius"/>
    </source>
</evidence>
<keyword evidence="1" id="KW-0175">Coiled coil</keyword>
<organism evidence="3 4">
    <name type="scientific">Mesobacillus subterraneus</name>
    <dbReference type="NCBI Taxonomy" id="285983"/>
    <lineage>
        <taxon>Bacteria</taxon>
        <taxon>Bacillati</taxon>
        <taxon>Bacillota</taxon>
        <taxon>Bacilli</taxon>
        <taxon>Bacillales</taxon>
        <taxon>Bacillaceae</taxon>
        <taxon>Mesobacillus</taxon>
    </lineage>
</organism>
<dbReference type="Proteomes" id="UP000279911">
    <property type="component" value="Unassembled WGS sequence"/>
</dbReference>
<evidence type="ECO:0000313" key="4">
    <source>
        <dbReference type="Proteomes" id="UP000279911"/>
    </source>
</evidence>
<feature type="transmembrane region" description="Helical" evidence="2">
    <location>
        <begin position="7"/>
        <end position="24"/>
    </location>
</feature>
<accession>A0A3R9E8J9</accession>
<reference evidence="4" key="1">
    <citation type="submission" date="2018-12" db="EMBL/GenBank/DDBJ databases">
        <title>Bacillus chawlae sp. nov., Bacillus glennii sp. nov., and Bacillus saganii sp. nov. Isolated from the Vehicle Assembly Building at Kennedy Space Center where the Viking Spacecraft were Assembled.</title>
        <authorList>
            <person name="Seuylemezian A."/>
            <person name="Vaishampayan P."/>
        </authorList>
    </citation>
    <scope>NUCLEOTIDE SEQUENCE [LARGE SCALE GENOMIC DNA]</scope>
    <source>
        <strain evidence="4">DSM 13966</strain>
    </source>
</reference>
<protein>
    <submittedName>
        <fullName evidence="3">Uncharacterized protein</fullName>
    </submittedName>
</protein>
<keyword evidence="2" id="KW-0472">Membrane</keyword>
<dbReference type="EMBL" id="RSFW01000007">
    <property type="protein sequence ID" value="RSD28417.1"/>
    <property type="molecule type" value="Genomic_DNA"/>
</dbReference>
<keyword evidence="2" id="KW-0812">Transmembrane</keyword>
<dbReference type="OrthoDB" id="2928352at2"/>
<evidence type="ECO:0000313" key="3">
    <source>
        <dbReference type="EMBL" id="RSD28417.1"/>
    </source>
</evidence>